<dbReference type="NCBIfam" id="TIGR00231">
    <property type="entry name" value="small_GTP"/>
    <property type="match status" value="1"/>
</dbReference>
<comment type="similarity">
    <text evidence="4 18">Belongs to the small GTPase superfamily. Arf family.</text>
</comment>
<comment type="subcellular location">
    <subcellularLocation>
        <location evidence="3">Cell projection</location>
        <location evidence="3">Cilium membrane</location>
        <topology evidence="3">Peripheral membrane protein</topology>
        <orientation evidence="3">Cytoplasmic side</orientation>
    </subcellularLocation>
    <subcellularLocation>
        <location evidence="2">Cytoplasm</location>
        <location evidence="2">Cytoskeleton</location>
        <location evidence="2">Cilium axoneme</location>
    </subcellularLocation>
    <subcellularLocation>
        <location evidence="1">Cytoplasm</location>
        <location evidence="1">Cytoskeleton</location>
        <location evidence="1">Cilium basal body</location>
    </subcellularLocation>
</comment>
<dbReference type="InterPro" id="IPR041839">
    <property type="entry name" value="Arl6"/>
</dbReference>
<dbReference type="InterPro" id="IPR027417">
    <property type="entry name" value="P-loop_NTPase"/>
</dbReference>
<evidence type="ECO:0000256" key="5">
    <source>
        <dbReference type="ARBA" id="ARBA00019766"/>
    </source>
</evidence>
<evidence type="ECO:0000313" key="19">
    <source>
        <dbReference type="EMBL" id="CAD9867823.1"/>
    </source>
</evidence>
<dbReference type="PANTHER" id="PTHR11711">
    <property type="entry name" value="ADP RIBOSYLATION FACTOR-RELATED"/>
    <property type="match status" value="1"/>
</dbReference>
<dbReference type="EMBL" id="HBHR01016483">
    <property type="protein sequence ID" value="CAD9867823.1"/>
    <property type="molecule type" value="Transcribed_RNA"/>
</dbReference>
<evidence type="ECO:0000256" key="10">
    <source>
        <dbReference type="ARBA" id="ARBA00022794"/>
    </source>
</evidence>
<evidence type="ECO:0000256" key="14">
    <source>
        <dbReference type="ARBA" id="ARBA00023273"/>
    </source>
</evidence>
<gene>
    <name evidence="19" type="ORF">FJAP1339_LOCUS8256</name>
</gene>
<organism evidence="19">
    <name type="scientific">Fibrocapsa japonica</name>
    <dbReference type="NCBI Taxonomy" id="94617"/>
    <lineage>
        <taxon>Eukaryota</taxon>
        <taxon>Sar</taxon>
        <taxon>Stramenopiles</taxon>
        <taxon>Ochrophyta</taxon>
        <taxon>Raphidophyceae</taxon>
        <taxon>Chattonellales</taxon>
        <taxon>Chattonellaceae</taxon>
        <taxon>Fibrocapsa</taxon>
    </lineage>
</organism>
<accession>A0A7S2V202</accession>
<dbReference type="GO" id="GO:0005525">
    <property type="term" value="F:GTP binding"/>
    <property type="evidence" value="ECO:0007669"/>
    <property type="project" value="UniProtKB-KW"/>
</dbReference>
<evidence type="ECO:0000256" key="13">
    <source>
        <dbReference type="ARBA" id="ARBA00023212"/>
    </source>
</evidence>
<proteinExistence type="inferred from homology"/>
<feature type="binding site" evidence="16">
    <location>
        <begin position="130"/>
        <end position="133"/>
    </location>
    <ligand>
        <name>GTP</name>
        <dbReference type="ChEBI" id="CHEBI:37565"/>
    </ligand>
</feature>
<evidence type="ECO:0000256" key="2">
    <source>
        <dbReference type="ARBA" id="ARBA00004430"/>
    </source>
</evidence>
<dbReference type="Gene3D" id="3.40.50.300">
    <property type="entry name" value="P-loop containing nucleotide triphosphate hydrolases"/>
    <property type="match status" value="1"/>
</dbReference>
<evidence type="ECO:0000256" key="17">
    <source>
        <dbReference type="PIRSR" id="PIRSR606689-2"/>
    </source>
</evidence>
<keyword evidence="10" id="KW-0970">Cilium biogenesis/degradation</keyword>
<keyword evidence="6" id="KW-1003">Cell membrane</keyword>
<keyword evidence="15" id="KW-0449">Lipoprotein</keyword>
<keyword evidence="13" id="KW-0206">Cytoskeleton</keyword>
<evidence type="ECO:0000256" key="18">
    <source>
        <dbReference type="RuleBase" id="RU003925"/>
    </source>
</evidence>
<name>A0A7S2V202_9STRA</name>
<dbReference type="InterPro" id="IPR024156">
    <property type="entry name" value="Small_GTPase_ARF"/>
</dbReference>
<feature type="binding site" evidence="17">
    <location>
        <position position="31"/>
    </location>
    <ligand>
        <name>Mg(2+)</name>
        <dbReference type="ChEBI" id="CHEBI:18420"/>
    </ligand>
</feature>
<evidence type="ECO:0000256" key="16">
    <source>
        <dbReference type="PIRSR" id="PIRSR606689-1"/>
    </source>
</evidence>
<evidence type="ECO:0000256" key="3">
    <source>
        <dbReference type="ARBA" id="ARBA00004522"/>
    </source>
</evidence>
<evidence type="ECO:0000256" key="9">
    <source>
        <dbReference type="ARBA" id="ARBA00022741"/>
    </source>
</evidence>
<evidence type="ECO:0000256" key="7">
    <source>
        <dbReference type="ARBA" id="ARBA00022490"/>
    </source>
</evidence>
<keyword evidence="17" id="KW-0460">Magnesium</keyword>
<keyword evidence="7" id="KW-0963">Cytoplasm</keyword>
<feature type="binding site" evidence="16">
    <location>
        <begin position="24"/>
        <end position="31"/>
    </location>
    <ligand>
        <name>GTP</name>
        <dbReference type="ChEBI" id="CHEBI:37565"/>
    </ligand>
</feature>
<keyword evidence="17" id="KW-0479">Metal-binding</keyword>
<evidence type="ECO:0000256" key="12">
    <source>
        <dbReference type="ARBA" id="ARBA00023136"/>
    </source>
</evidence>
<dbReference type="SMART" id="SM00175">
    <property type="entry name" value="RAB"/>
    <property type="match status" value="1"/>
</dbReference>
<dbReference type="Pfam" id="PF00025">
    <property type="entry name" value="Arf"/>
    <property type="match status" value="1"/>
</dbReference>
<dbReference type="InterPro" id="IPR006689">
    <property type="entry name" value="Small_GTPase_ARF/SAR"/>
</dbReference>
<evidence type="ECO:0000256" key="11">
    <source>
        <dbReference type="ARBA" id="ARBA00023134"/>
    </source>
</evidence>
<keyword evidence="11 16" id="KW-0342">GTP-binding</keyword>
<evidence type="ECO:0000256" key="15">
    <source>
        <dbReference type="ARBA" id="ARBA00023288"/>
    </source>
</evidence>
<dbReference type="CDD" id="cd04157">
    <property type="entry name" value="Arl6"/>
    <property type="match status" value="1"/>
</dbReference>
<dbReference type="SUPFAM" id="SSF52540">
    <property type="entry name" value="P-loop containing nucleoside triphosphate hydrolases"/>
    <property type="match status" value="1"/>
</dbReference>
<evidence type="ECO:0000256" key="8">
    <source>
        <dbReference type="ARBA" id="ARBA00022707"/>
    </source>
</evidence>
<dbReference type="PRINTS" id="PR00328">
    <property type="entry name" value="SAR1GTPBP"/>
</dbReference>
<keyword evidence="12" id="KW-0472">Membrane</keyword>
<dbReference type="SMART" id="SM00178">
    <property type="entry name" value="SAR"/>
    <property type="match status" value="1"/>
</dbReference>
<protein>
    <recommendedName>
        <fullName evidence="5">ADP-ribosylation factor-like protein 6</fullName>
    </recommendedName>
</protein>
<evidence type="ECO:0000256" key="1">
    <source>
        <dbReference type="ARBA" id="ARBA00004120"/>
    </source>
</evidence>
<evidence type="ECO:0000256" key="4">
    <source>
        <dbReference type="ARBA" id="ARBA00010290"/>
    </source>
</evidence>
<dbReference type="GO" id="GO:0003924">
    <property type="term" value="F:GTPase activity"/>
    <property type="evidence" value="ECO:0007669"/>
    <property type="project" value="InterPro"/>
</dbReference>
<feature type="binding site" evidence="17">
    <location>
        <position position="50"/>
    </location>
    <ligand>
        <name>Mg(2+)</name>
        <dbReference type="ChEBI" id="CHEBI:18420"/>
    </ligand>
</feature>
<dbReference type="FunFam" id="3.40.50.300:FF:000457">
    <property type="entry name" value="ADP-ribosylation factor-like protein 6"/>
    <property type="match status" value="1"/>
</dbReference>
<feature type="binding site" evidence="16">
    <location>
        <position position="72"/>
    </location>
    <ligand>
        <name>GTP</name>
        <dbReference type="ChEBI" id="CHEBI:37565"/>
    </ligand>
</feature>
<dbReference type="GO" id="GO:0005930">
    <property type="term" value="C:axoneme"/>
    <property type="evidence" value="ECO:0007669"/>
    <property type="project" value="UniProtKB-SubCell"/>
</dbReference>
<dbReference type="GO" id="GO:0030030">
    <property type="term" value="P:cell projection organization"/>
    <property type="evidence" value="ECO:0007669"/>
    <property type="project" value="UniProtKB-KW"/>
</dbReference>
<dbReference type="AlphaFoldDB" id="A0A7S2V202"/>
<keyword evidence="9 16" id="KW-0547">Nucleotide-binding</keyword>
<dbReference type="InterPro" id="IPR005225">
    <property type="entry name" value="Small_GTP-bd"/>
</dbReference>
<dbReference type="GO" id="GO:0046872">
    <property type="term" value="F:metal ion binding"/>
    <property type="evidence" value="ECO:0007669"/>
    <property type="project" value="UniProtKB-KW"/>
</dbReference>
<sequence length="187" mass="21088">MGFFKRIANSLGFQKHEVRILIVGLDNSGKTTLINHIKPKKATTFEVTPTVGFQVEEFSKNNLNFTIFDMSGQARYRSLWEHYYRDVQAIMFVLDSTDRIRLCVAKDELETMMAHEDVSSTNIPILFFANKMDLPGAMTPLDCMQELELENVGDKPWHITASNALTGEGVDEGITWLADHLSSKGGK</sequence>
<reference evidence="19" key="1">
    <citation type="submission" date="2021-01" db="EMBL/GenBank/DDBJ databases">
        <authorList>
            <person name="Corre E."/>
            <person name="Pelletier E."/>
            <person name="Niang G."/>
            <person name="Scheremetjew M."/>
            <person name="Finn R."/>
            <person name="Kale V."/>
            <person name="Holt S."/>
            <person name="Cochrane G."/>
            <person name="Meng A."/>
            <person name="Brown T."/>
            <person name="Cohen L."/>
        </authorList>
    </citation>
    <scope>NUCLEOTIDE SEQUENCE</scope>
    <source>
        <strain evidence="19">CCMP1661</strain>
    </source>
</reference>
<dbReference type="GO" id="GO:0060170">
    <property type="term" value="C:ciliary membrane"/>
    <property type="evidence" value="ECO:0007669"/>
    <property type="project" value="UniProtKB-SubCell"/>
</dbReference>
<dbReference type="PROSITE" id="PS51417">
    <property type="entry name" value="ARF"/>
    <property type="match status" value="1"/>
</dbReference>
<keyword evidence="8" id="KW-0519">Myristate</keyword>
<dbReference type="SMART" id="SM00177">
    <property type="entry name" value="ARF"/>
    <property type="match status" value="1"/>
</dbReference>
<evidence type="ECO:0000256" key="6">
    <source>
        <dbReference type="ARBA" id="ARBA00022475"/>
    </source>
</evidence>
<dbReference type="PROSITE" id="PS51419">
    <property type="entry name" value="RAB"/>
    <property type="match status" value="1"/>
</dbReference>
<keyword evidence="14" id="KW-0966">Cell projection</keyword>